<dbReference type="VEuPathDB" id="TriTrypDB:LMJSD75_350010000"/>
<name>E9AEM4_LEIMA</name>
<gene>
    <name evidence="2" type="ORF">LMJF_35_0470</name>
</gene>
<keyword evidence="1" id="KW-0732">Signal</keyword>
<dbReference type="VEuPathDB" id="TriTrypDB:LmjF.35.0470"/>
<dbReference type="Proteomes" id="UP000000542">
    <property type="component" value="Chromosome 35"/>
</dbReference>
<reference evidence="2 3" key="1">
    <citation type="journal article" date="2005" name="Science">
        <title>The genome of the kinetoplastid parasite, Leishmania major.</title>
        <authorList>
            <person name="Ivens A.C."/>
            <person name="Peacock C.S."/>
            <person name="Worthey E.A."/>
            <person name="Murphy L."/>
            <person name="Aggarwal G."/>
            <person name="Berriman M."/>
            <person name="Sisk E."/>
            <person name="Rajandream M.A."/>
            <person name="Adlem E."/>
            <person name="Aert R."/>
            <person name="Anupama A."/>
            <person name="Apostolou Z."/>
            <person name="Attipoe P."/>
            <person name="Bason N."/>
            <person name="Bauser C."/>
            <person name="Beck A."/>
            <person name="Beverley S.M."/>
            <person name="Bianchettin G."/>
            <person name="Borzym K."/>
            <person name="Bothe G."/>
            <person name="Bruschi C.V."/>
            <person name="Collins M."/>
            <person name="Cadag E."/>
            <person name="Ciarloni L."/>
            <person name="Clayton C."/>
            <person name="Coulson R.M."/>
            <person name="Cronin A."/>
            <person name="Cruz A.K."/>
            <person name="Davies R.M."/>
            <person name="De Gaudenzi J."/>
            <person name="Dobson D.E."/>
            <person name="Duesterhoeft A."/>
            <person name="Fazelina G."/>
            <person name="Fosker N."/>
            <person name="Frasch A.C."/>
            <person name="Fraser A."/>
            <person name="Fuchs M."/>
            <person name="Gabel C."/>
            <person name="Goble A."/>
            <person name="Goffeau A."/>
            <person name="Harris D."/>
            <person name="Hertz-Fowler C."/>
            <person name="Hilbert H."/>
            <person name="Horn D."/>
            <person name="Huang Y."/>
            <person name="Klages S."/>
            <person name="Knights A."/>
            <person name="Kube M."/>
            <person name="Larke N."/>
            <person name="Litvin L."/>
            <person name="Lord A."/>
            <person name="Louie T."/>
            <person name="Marra M."/>
            <person name="Masuy D."/>
            <person name="Matthews K."/>
            <person name="Michaeli S."/>
            <person name="Mottram J.C."/>
            <person name="Muller-Auer S."/>
            <person name="Munden H."/>
            <person name="Nelson S."/>
            <person name="Norbertczak H."/>
            <person name="Oliver K."/>
            <person name="O'neil S."/>
            <person name="Pentony M."/>
            <person name="Pohl T.M."/>
            <person name="Price C."/>
            <person name="Purnelle B."/>
            <person name="Quail M.A."/>
            <person name="Rabbinowitsch E."/>
            <person name="Reinhardt R."/>
            <person name="Rieger M."/>
            <person name="Rinta J."/>
            <person name="Robben J."/>
            <person name="Robertson L."/>
            <person name="Ruiz J.C."/>
            <person name="Rutter S."/>
            <person name="Saunders D."/>
            <person name="Schafer M."/>
            <person name="Schein J."/>
            <person name="Schwartz D.C."/>
            <person name="Seeger K."/>
            <person name="Seyler A."/>
            <person name="Sharp S."/>
            <person name="Shin H."/>
            <person name="Sivam D."/>
            <person name="Squares R."/>
            <person name="Squares S."/>
            <person name="Tosato V."/>
            <person name="Vogt C."/>
            <person name="Volckaert G."/>
            <person name="Wambutt R."/>
            <person name="Warren T."/>
            <person name="Wedler H."/>
            <person name="Woodward J."/>
            <person name="Zhou S."/>
            <person name="Zimmermann W."/>
            <person name="Smith D.F."/>
            <person name="Blackwell J.M."/>
            <person name="Stuart K.D."/>
            <person name="Barrell B."/>
            <person name="Myler P.J."/>
        </authorList>
    </citation>
    <scope>NUCLEOTIDE SEQUENCE [LARGE SCALE GENOMIC DNA]</scope>
    <source>
        <strain evidence="3">MHOM/IL/81/Friedlin</strain>
    </source>
</reference>
<organism evidence="2 3">
    <name type="scientific">Leishmania major</name>
    <dbReference type="NCBI Taxonomy" id="5664"/>
    <lineage>
        <taxon>Eukaryota</taxon>
        <taxon>Discoba</taxon>
        <taxon>Euglenozoa</taxon>
        <taxon>Kinetoplastea</taxon>
        <taxon>Metakinetoplastina</taxon>
        <taxon>Trypanosomatida</taxon>
        <taxon>Trypanosomatidae</taxon>
        <taxon>Leishmaniinae</taxon>
        <taxon>Leishmania</taxon>
    </lineage>
</organism>
<dbReference type="HOGENOM" id="CLU_1392561_0_0_1"/>
<feature type="chain" id="PRO_5003235841" evidence="1">
    <location>
        <begin position="36"/>
        <end position="196"/>
    </location>
</feature>
<dbReference type="RefSeq" id="XP_003722444.1">
    <property type="nucleotide sequence ID" value="XM_003722396.1"/>
</dbReference>
<dbReference type="GeneID" id="12982233"/>
<dbReference type="EMBL" id="FR796431">
    <property type="protein sequence ID" value="CBZ12677.1"/>
    <property type="molecule type" value="Genomic_DNA"/>
</dbReference>
<dbReference type="AlphaFoldDB" id="E9AEM4"/>
<dbReference type="KEGG" id="lma:LMJF_35_0470"/>
<evidence type="ECO:0000313" key="3">
    <source>
        <dbReference type="Proteomes" id="UP000000542"/>
    </source>
</evidence>
<accession>E9AEM4</accession>
<dbReference type="VEuPathDB" id="TriTrypDB:LMJLV39_350010100"/>
<evidence type="ECO:0000313" key="2">
    <source>
        <dbReference type="EMBL" id="CBZ12677.1"/>
    </source>
</evidence>
<keyword evidence="3" id="KW-1185">Reference proteome</keyword>
<dbReference type="VEuPathDB" id="TriTrypDB:LMJFC_350010400"/>
<feature type="signal peptide" evidence="1">
    <location>
        <begin position="1"/>
        <end position="35"/>
    </location>
</feature>
<evidence type="ECO:0000256" key="1">
    <source>
        <dbReference type="SAM" id="SignalP"/>
    </source>
</evidence>
<proteinExistence type="predicted"/>
<dbReference type="InParanoid" id="E9AEM4"/>
<reference evidence="2 3" key="2">
    <citation type="journal article" date="2011" name="Genome Res.">
        <title>Chromosome and gene copy number variation allow major structural change between species and strains of Leishmania.</title>
        <authorList>
            <person name="Rogers M.B."/>
            <person name="Hilley J.D."/>
            <person name="Dickens N.J."/>
            <person name="Wilkes J."/>
            <person name="Bates P.A."/>
            <person name="Depledge D.P."/>
            <person name="Harris D."/>
            <person name="Her Y."/>
            <person name="Herzyk P."/>
            <person name="Imamura H."/>
            <person name="Otto T.D."/>
            <person name="Sanders M."/>
            <person name="Seeger K."/>
            <person name="Dujardin J.C."/>
            <person name="Berriman M."/>
            <person name="Smith D.F."/>
            <person name="Hertz-Fowler C."/>
            <person name="Mottram J.C."/>
        </authorList>
    </citation>
    <scope>NUCLEOTIDE SEQUENCE [LARGE SCALE GENOMIC DNA]</scope>
    <source>
        <strain evidence="3">MHOM/IL/81/Friedlin</strain>
    </source>
</reference>
<protein>
    <submittedName>
        <fullName evidence="2">Uncharacterized protein</fullName>
    </submittedName>
</protein>
<sequence length="196" mass="20477">MNRLLFSPPPPTLPPAALLHLSEVLLLGFTLLSLGCCACRRASDPAGDFDDEMEDRGDNVSRSASLLIPATRLASPAERGFCSTSSGTSGAGDDNAVVSVGSTEGVSAAAMGVAADASAAPAPFSPLAAAAPLLIHLNRLLLENKLFIAVNWLPLVPNCLTYFLRPSQVLYTFLFTNDHLVLHAVSPRSPLPTPVS</sequence>